<dbReference type="AlphaFoldDB" id="A0A1Y6CWM4"/>
<dbReference type="STRING" id="560819.SAMN05428998_14121"/>
<organism evidence="1 2">
    <name type="scientific">Tistlia consotensis USBA 355</name>
    <dbReference type="NCBI Taxonomy" id="560819"/>
    <lineage>
        <taxon>Bacteria</taxon>
        <taxon>Pseudomonadati</taxon>
        <taxon>Pseudomonadota</taxon>
        <taxon>Alphaproteobacteria</taxon>
        <taxon>Rhodospirillales</taxon>
        <taxon>Rhodovibrionaceae</taxon>
        <taxon>Tistlia</taxon>
    </lineage>
</organism>
<gene>
    <name evidence="1" type="ORF">SAMN05428998_14121</name>
</gene>
<proteinExistence type="predicted"/>
<evidence type="ECO:0000313" key="2">
    <source>
        <dbReference type="Proteomes" id="UP000192917"/>
    </source>
</evidence>
<keyword evidence="2" id="KW-1185">Reference proteome</keyword>
<reference evidence="1 2" key="1">
    <citation type="submission" date="2017-04" db="EMBL/GenBank/DDBJ databases">
        <authorList>
            <person name="Afonso C.L."/>
            <person name="Miller P.J."/>
            <person name="Scott M.A."/>
            <person name="Spackman E."/>
            <person name="Goraichik I."/>
            <person name="Dimitrov K.M."/>
            <person name="Suarez D.L."/>
            <person name="Swayne D.E."/>
        </authorList>
    </citation>
    <scope>NUCLEOTIDE SEQUENCE [LARGE SCALE GENOMIC DNA]</scope>
    <source>
        <strain evidence="1 2">USBA 355</strain>
    </source>
</reference>
<dbReference type="RefSeq" id="WP_085126458.1">
    <property type="nucleotide sequence ID" value="NZ_FWZX01000041.1"/>
</dbReference>
<dbReference type="Proteomes" id="UP000192917">
    <property type="component" value="Unassembled WGS sequence"/>
</dbReference>
<name>A0A1Y6CWM4_9PROT</name>
<sequence length="221" mass="24016">MLLAVAVLAAGPARAAGESYSRAQTELFATPHLENVTQPETLHYDFRRSGAAARPLDDSIDVIVTEVRPDGRKNLSFRFLSGPNQRRFPPVEGFRGNPLIMLFLERDVAEMAAATGGSPLYFRTRLRAAFGTDAQVEDVTLPQATTSPPDASGAKARLVTVEPFARDPMIDRFPRYKDKRYEFLLSAAVPGGVERLTTILPAASGGQPAVEETVTFGKVEP</sequence>
<dbReference type="EMBL" id="FWZX01000041">
    <property type="protein sequence ID" value="SMF80295.1"/>
    <property type="molecule type" value="Genomic_DNA"/>
</dbReference>
<protein>
    <submittedName>
        <fullName evidence="1">Uncharacterized protein</fullName>
    </submittedName>
</protein>
<accession>A0A1Y6CWM4</accession>
<evidence type="ECO:0000313" key="1">
    <source>
        <dbReference type="EMBL" id="SMF80295.1"/>
    </source>
</evidence>